<evidence type="ECO:0000313" key="1">
    <source>
        <dbReference type="EMBL" id="AQQ55605.1"/>
    </source>
</evidence>
<proteinExistence type="predicted"/>
<dbReference type="OrthoDB" id="2339732at2"/>
<reference evidence="1 2" key="1">
    <citation type="submission" date="2017-02" db="EMBL/GenBank/DDBJ databases">
        <title>The complete genomic sequence of a novel cold adapted crude oil-degrading bacterium Planococcus qaidamina Y42.</title>
        <authorList>
            <person name="Yang R."/>
        </authorList>
    </citation>
    <scope>NUCLEOTIDE SEQUENCE [LARGE SCALE GENOMIC DNA]</scope>
    <source>
        <strain evidence="1 2">Y42</strain>
        <plasmid evidence="1 2">unnamed2</plasmid>
    </source>
</reference>
<dbReference type="AlphaFoldDB" id="A0A1Q2L574"/>
<dbReference type="Proteomes" id="UP000188184">
    <property type="component" value="Plasmid unnamed2"/>
</dbReference>
<keyword evidence="2" id="KW-1185">Reference proteome</keyword>
<protein>
    <submittedName>
        <fullName evidence="1">Uncharacterized protein</fullName>
    </submittedName>
</protein>
<evidence type="ECO:0000313" key="2">
    <source>
        <dbReference type="Proteomes" id="UP000188184"/>
    </source>
</evidence>
<dbReference type="RefSeq" id="WP_077591443.1">
    <property type="nucleotide sequence ID" value="NZ_CP019642.1"/>
</dbReference>
<organism evidence="1 2">
    <name type="scientific">Planococcus lenghuensis</name>
    <dbReference type="NCBI Taxonomy" id="2213202"/>
    <lineage>
        <taxon>Bacteria</taxon>
        <taxon>Bacillati</taxon>
        <taxon>Bacillota</taxon>
        <taxon>Bacilli</taxon>
        <taxon>Bacillales</taxon>
        <taxon>Caryophanaceae</taxon>
        <taxon>Planococcus</taxon>
    </lineage>
</organism>
<gene>
    <name evidence="1" type="ORF">B0X71_20750</name>
</gene>
<dbReference type="EMBL" id="CP019642">
    <property type="protein sequence ID" value="AQQ55605.1"/>
    <property type="molecule type" value="Genomic_DNA"/>
</dbReference>
<geneLocation type="plasmid" evidence="1 2">
    <name>unnamed2</name>
</geneLocation>
<name>A0A1Q2L574_9BACL</name>
<dbReference type="KEGG" id="pmar:B0X71_20750"/>
<sequence length="282" mass="32016">MKIRQISYPHPVLASFNDDYTRSSFEASIDYKIGETSTAFKIAYDLKNTGIENLITTGQAIFVTHLECDSSMYREAFSSNSTSSEFEVLNRKLSKQVDVTFMIVAVAEIENYKNDLLHEDYEESLIEFNKGTFIAVHQGGTLILEKDPLVPAKSIFNIIPSDEKDAPKYSVGLNDDTISILLPRATYNTIEELSRREEVNPLLISMYYLPALMEALIIVVEEDSKSEDHFEDFEWYKSLELHLQRMNLSDSKVEELGLASISNMVLAEVFDKAIDSLSSIYL</sequence>
<accession>A0A1Q2L574</accession>
<keyword evidence="1" id="KW-0614">Plasmid</keyword>